<accession>A0A6C0F329</accession>
<evidence type="ECO:0000256" key="2">
    <source>
        <dbReference type="SAM" id="Phobius"/>
    </source>
</evidence>
<dbReference type="SUPFAM" id="SSF53448">
    <property type="entry name" value="Nucleotide-diphospho-sugar transferases"/>
    <property type="match status" value="1"/>
</dbReference>
<sequence length="287" mass="34081">MNFADNQYIIGIILAAILIVSLLLLLHVILKNQTKKHKFTVMQELEKEYSPEKSVIPLNIFQTWHTKNLPPNMANCVKKLKEDNPEFEHYLFDDNDCREFIKQHFKKDVLDAFDTLIPGAYKADLWRLCVLYIRGGIYMDIKFECVNDFKLKYLTMSEHFVKDRIYSFIYYFGYYYGIYNAFMVCKPGNPFLMRCIRIIVKNVKNRNYGVSPLDPTGPMLLGREYKTKNWNFPVDMYHSNVDSSIIYRNISIVSSYKTYRVEQKKNSKKKYYGELWRSGKIYTPTKI</sequence>
<dbReference type="InterPro" id="IPR029044">
    <property type="entry name" value="Nucleotide-diphossugar_trans"/>
</dbReference>
<dbReference type="GO" id="GO:0016020">
    <property type="term" value="C:membrane"/>
    <property type="evidence" value="ECO:0007669"/>
    <property type="project" value="GOC"/>
</dbReference>
<dbReference type="Pfam" id="PF04488">
    <property type="entry name" value="Gly_transf_sug"/>
    <property type="match status" value="1"/>
</dbReference>
<dbReference type="GO" id="GO:0051999">
    <property type="term" value="P:mannosyl-inositol phosphorylceramide biosynthetic process"/>
    <property type="evidence" value="ECO:0007669"/>
    <property type="project" value="TreeGrafter"/>
</dbReference>
<keyword evidence="2" id="KW-0812">Transmembrane</keyword>
<keyword evidence="2" id="KW-1133">Transmembrane helix</keyword>
<organism evidence="3">
    <name type="scientific">viral metagenome</name>
    <dbReference type="NCBI Taxonomy" id="1070528"/>
    <lineage>
        <taxon>unclassified sequences</taxon>
        <taxon>metagenomes</taxon>
        <taxon>organismal metagenomes</taxon>
    </lineage>
</organism>
<dbReference type="PANTHER" id="PTHR32385:SF15">
    <property type="entry name" value="INOSITOL PHOSPHOCERAMIDE MANNOSYLTRANSFERASE 1"/>
    <property type="match status" value="1"/>
</dbReference>
<evidence type="ECO:0008006" key="4">
    <source>
        <dbReference type="Google" id="ProtNLM"/>
    </source>
</evidence>
<dbReference type="InterPro" id="IPR051706">
    <property type="entry name" value="Glycosyltransferase_domain"/>
</dbReference>
<dbReference type="PANTHER" id="PTHR32385">
    <property type="entry name" value="MANNOSYL PHOSPHORYLINOSITOL CERAMIDE SYNTHASE"/>
    <property type="match status" value="1"/>
</dbReference>
<dbReference type="Gene3D" id="3.90.550.20">
    <property type="match status" value="1"/>
</dbReference>
<reference evidence="3" key="1">
    <citation type="journal article" date="2020" name="Nature">
        <title>Giant virus diversity and host interactions through global metagenomics.</title>
        <authorList>
            <person name="Schulz F."/>
            <person name="Roux S."/>
            <person name="Paez-Espino D."/>
            <person name="Jungbluth S."/>
            <person name="Walsh D.A."/>
            <person name="Denef V.J."/>
            <person name="McMahon K.D."/>
            <person name="Konstantinidis K.T."/>
            <person name="Eloe-Fadrosh E.A."/>
            <person name="Kyrpides N.C."/>
            <person name="Woyke T."/>
        </authorList>
    </citation>
    <scope>NUCLEOTIDE SEQUENCE</scope>
    <source>
        <strain evidence="3">GVMAG-M-3300009182-46</strain>
    </source>
</reference>
<feature type="transmembrane region" description="Helical" evidence="2">
    <location>
        <begin position="6"/>
        <end position="30"/>
    </location>
</feature>
<dbReference type="InterPro" id="IPR007577">
    <property type="entry name" value="GlycoTrfase_DXD_sugar-bd_CS"/>
</dbReference>
<name>A0A6C0F329_9ZZZZ</name>
<keyword evidence="2" id="KW-0472">Membrane</keyword>
<dbReference type="GO" id="GO:0000030">
    <property type="term" value="F:mannosyltransferase activity"/>
    <property type="evidence" value="ECO:0007669"/>
    <property type="project" value="TreeGrafter"/>
</dbReference>
<dbReference type="AlphaFoldDB" id="A0A6C0F329"/>
<evidence type="ECO:0000256" key="1">
    <source>
        <dbReference type="ARBA" id="ARBA00022679"/>
    </source>
</evidence>
<protein>
    <recommendedName>
        <fullName evidence="4">Glycosyltransferase</fullName>
    </recommendedName>
</protein>
<evidence type="ECO:0000313" key="3">
    <source>
        <dbReference type="EMBL" id="QHT36036.1"/>
    </source>
</evidence>
<proteinExistence type="predicted"/>
<keyword evidence="1" id="KW-0808">Transferase</keyword>
<dbReference type="EMBL" id="MN739029">
    <property type="protein sequence ID" value="QHT36036.1"/>
    <property type="molecule type" value="Genomic_DNA"/>
</dbReference>